<evidence type="ECO:0000256" key="5">
    <source>
        <dbReference type="SAM" id="Phobius"/>
    </source>
</evidence>
<proteinExistence type="predicted"/>
<evidence type="ECO:0000259" key="6">
    <source>
        <dbReference type="PROSITE" id="PS50850"/>
    </source>
</evidence>
<keyword evidence="4 5" id="KW-0472">Membrane</keyword>
<feature type="transmembrane region" description="Helical" evidence="5">
    <location>
        <begin position="222"/>
        <end position="248"/>
    </location>
</feature>
<feature type="transmembrane region" description="Helical" evidence="5">
    <location>
        <begin position="118"/>
        <end position="140"/>
    </location>
</feature>
<gene>
    <name evidence="7" type="ORF">DWV00_01020</name>
</gene>
<keyword evidence="2 5" id="KW-0812">Transmembrane</keyword>
<dbReference type="SUPFAM" id="SSF103473">
    <property type="entry name" value="MFS general substrate transporter"/>
    <property type="match status" value="1"/>
</dbReference>
<feature type="transmembrane region" description="Helical" evidence="5">
    <location>
        <begin position="65"/>
        <end position="85"/>
    </location>
</feature>
<feature type="transmembrane region" description="Helical" evidence="5">
    <location>
        <begin position="394"/>
        <end position="416"/>
    </location>
</feature>
<dbReference type="AlphaFoldDB" id="A0A3D8K6U1"/>
<feature type="transmembrane region" description="Helical" evidence="5">
    <location>
        <begin position="21"/>
        <end position="38"/>
    </location>
</feature>
<accession>A0A3D8K6U1</accession>
<dbReference type="InterPro" id="IPR050382">
    <property type="entry name" value="MFS_Na/Anion_cotransporter"/>
</dbReference>
<keyword evidence="8" id="KW-1185">Reference proteome</keyword>
<sequence>MSRDGDKLNQATRRTGEETENRWGIVVLLALGLMIAWMDRSSMSAAFADHRFVHEFALTHVERGWLGSAVYWSYGVLQIAMGWLVDRYGVKWPYALCFFIWCLAAAATGMAGTLSALILMRLLIGAAEAVVVPATYRYLANHFDETQKGTALGIYSIGGKMGPALGAPIAAWLIVTYSWKAMFIVTGLLGLLWLLPWLLMLRNDFPTPSELAAAKQRAGTVPLSNLLASPVVWGGLITNFCYSYFAFYCMTWMPAYLVEQRGLSLKQSGLYTFFSFAGIAIVAALAGWAADRLIARGRDAVTVRKSFIVAGFIGGTTVLLGAYTQSPDMALLWNVVSLSLLGLTTANNLALVKLTLIPKQAVGLNTGLQQVATSLAGGVSASLSGWLLHVGGSYTLPMMAIFVFLILGATSTIVLLRREWAPKVNVGGYDEQQIRDLLVGTLPYADPLTSKDRSTHDGGR</sequence>
<feature type="transmembrane region" description="Helical" evidence="5">
    <location>
        <begin position="268"/>
        <end position="290"/>
    </location>
</feature>
<dbReference type="PANTHER" id="PTHR11662">
    <property type="entry name" value="SOLUTE CARRIER FAMILY 17"/>
    <property type="match status" value="1"/>
</dbReference>
<dbReference type="Pfam" id="PF07690">
    <property type="entry name" value="MFS_1"/>
    <property type="match status" value="1"/>
</dbReference>
<comment type="subcellular location">
    <subcellularLocation>
        <location evidence="1">Membrane</location>
        <topology evidence="1">Multi-pass membrane protein</topology>
    </subcellularLocation>
</comment>
<feature type="transmembrane region" description="Helical" evidence="5">
    <location>
        <begin position="302"/>
        <end position="324"/>
    </location>
</feature>
<feature type="domain" description="Major facilitator superfamily (MFS) profile" evidence="6">
    <location>
        <begin position="25"/>
        <end position="420"/>
    </location>
</feature>
<dbReference type="InterPro" id="IPR020846">
    <property type="entry name" value="MFS_dom"/>
</dbReference>
<feature type="transmembrane region" description="Helical" evidence="5">
    <location>
        <begin position="330"/>
        <end position="350"/>
    </location>
</feature>
<dbReference type="Proteomes" id="UP000256838">
    <property type="component" value="Unassembled WGS sequence"/>
</dbReference>
<dbReference type="EMBL" id="QRGA01000001">
    <property type="protein sequence ID" value="RDV00930.1"/>
    <property type="molecule type" value="Genomic_DNA"/>
</dbReference>
<keyword evidence="3 5" id="KW-1133">Transmembrane helix</keyword>
<dbReference type="PROSITE" id="PS50850">
    <property type="entry name" value="MFS"/>
    <property type="match status" value="1"/>
</dbReference>
<dbReference type="Gene3D" id="1.20.1250.20">
    <property type="entry name" value="MFS general substrate transporter like domains"/>
    <property type="match status" value="2"/>
</dbReference>
<dbReference type="GO" id="GO:0022857">
    <property type="term" value="F:transmembrane transporter activity"/>
    <property type="evidence" value="ECO:0007669"/>
    <property type="project" value="InterPro"/>
</dbReference>
<evidence type="ECO:0000256" key="3">
    <source>
        <dbReference type="ARBA" id="ARBA00022989"/>
    </source>
</evidence>
<dbReference type="OrthoDB" id="8596007at2"/>
<reference evidence="7 8" key="1">
    <citation type="submission" date="2018-08" db="EMBL/GenBank/DDBJ databases">
        <title>Paraburkholderia sp. DHOM06 isolated from forest soil.</title>
        <authorList>
            <person name="Gao Z.-H."/>
            <person name="Qiu L.-H."/>
        </authorList>
    </citation>
    <scope>NUCLEOTIDE SEQUENCE [LARGE SCALE GENOMIC DNA]</scope>
    <source>
        <strain evidence="7 8">DHOM06</strain>
    </source>
</reference>
<comment type="caution">
    <text evidence="7">The sequence shown here is derived from an EMBL/GenBank/DDBJ whole genome shotgun (WGS) entry which is preliminary data.</text>
</comment>
<evidence type="ECO:0000256" key="4">
    <source>
        <dbReference type="ARBA" id="ARBA00023136"/>
    </source>
</evidence>
<organism evidence="7 8">
    <name type="scientific">Trinickia dinghuensis</name>
    <dbReference type="NCBI Taxonomy" id="2291023"/>
    <lineage>
        <taxon>Bacteria</taxon>
        <taxon>Pseudomonadati</taxon>
        <taxon>Pseudomonadota</taxon>
        <taxon>Betaproteobacteria</taxon>
        <taxon>Burkholderiales</taxon>
        <taxon>Burkholderiaceae</taxon>
        <taxon>Trinickia</taxon>
    </lineage>
</organism>
<name>A0A3D8K6U1_9BURK</name>
<evidence type="ECO:0000256" key="2">
    <source>
        <dbReference type="ARBA" id="ARBA00022692"/>
    </source>
</evidence>
<feature type="transmembrane region" description="Helical" evidence="5">
    <location>
        <begin position="181"/>
        <end position="201"/>
    </location>
</feature>
<dbReference type="PANTHER" id="PTHR11662:SF399">
    <property type="entry name" value="FI19708P1-RELATED"/>
    <property type="match status" value="1"/>
</dbReference>
<feature type="transmembrane region" description="Helical" evidence="5">
    <location>
        <begin position="371"/>
        <end position="388"/>
    </location>
</feature>
<feature type="transmembrane region" description="Helical" evidence="5">
    <location>
        <begin position="152"/>
        <end position="175"/>
    </location>
</feature>
<evidence type="ECO:0000313" key="8">
    <source>
        <dbReference type="Proteomes" id="UP000256838"/>
    </source>
</evidence>
<dbReference type="InterPro" id="IPR036259">
    <property type="entry name" value="MFS_trans_sf"/>
</dbReference>
<protein>
    <submittedName>
        <fullName evidence="7">MFS transporter</fullName>
    </submittedName>
</protein>
<evidence type="ECO:0000256" key="1">
    <source>
        <dbReference type="ARBA" id="ARBA00004141"/>
    </source>
</evidence>
<feature type="transmembrane region" description="Helical" evidence="5">
    <location>
        <begin position="92"/>
        <end position="112"/>
    </location>
</feature>
<dbReference type="GO" id="GO:0016020">
    <property type="term" value="C:membrane"/>
    <property type="evidence" value="ECO:0007669"/>
    <property type="project" value="UniProtKB-SubCell"/>
</dbReference>
<dbReference type="InterPro" id="IPR011701">
    <property type="entry name" value="MFS"/>
</dbReference>
<evidence type="ECO:0000313" key="7">
    <source>
        <dbReference type="EMBL" id="RDV00930.1"/>
    </source>
</evidence>